<proteinExistence type="inferred from homology"/>
<feature type="active site" evidence="2">
    <location>
        <position position="165"/>
    </location>
</feature>
<dbReference type="PANTHER" id="PTHR23024">
    <property type="entry name" value="ARYLACETAMIDE DEACETYLASE"/>
    <property type="match status" value="1"/>
</dbReference>
<dbReference type="PANTHER" id="PTHR23024:SF467">
    <property type="entry name" value="CARBOXYLESTERASE 12-RELATED"/>
    <property type="match status" value="1"/>
</dbReference>
<organism evidence="4 5">
    <name type="scientific">Acer saccharum</name>
    <name type="common">Sugar maple</name>
    <dbReference type="NCBI Taxonomy" id="4024"/>
    <lineage>
        <taxon>Eukaryota</taxon>
        <taxon>Viridiplantae</taxon>
        <taxon>Streptophyta</taxon>
        <taxon>Embryophyta</taxon>
        <taxon>Tracheophyta</taxon>
        <taxon>Spermatophyta</taxon>
        <taxon>Magnoliopsida</taxon>
        <taxon>eudicotyledons</taxon>
        <taxon>Gunneridae</taxon>
        <taxon>Pentapetalae</taxon>
        <taxon>rosids</taxon>
        <taxon>malvids</taxon>
        <taxon>Sapindales</taxon>
        <taxon>Sapindaceae</taxon>
        <taxon>Hippocastanoideae</taxon>
        <taxon>Acereae</taxon>
        <taxon>Acer</taxon>
    </lineage>
</organism>
<dbReference type="InterPro" id="IPR050466">
    <property type="entry name" value="Carboxylest/Gibb_receptor"/>
</dbReference>
<dbReference type="InterPro" id="IPR033140">
    <property type="entry name" value="Lipase_GDXG_put_SER_AS"/>
</dbReference>
<evidence type="ECO:0000256" key="2">
    <source>
        <dbReference type="PROSITE-ProRule" id="PRU10038"/>
    </source>
</evidence>
<evidence type="ECO:0000313" key="5">
    <source>
        <dbReference type="Proteomes" id="UP001168877"/>
    </source>
</evidence>
<reference evidence="4" key="1">
    <citation type="journal article" date="2022" name="Plant J.">
        <title>Strategies of tolerance reflected in two North American maple genomes.</title>
        <authorList>
            <person name="McEvoy S.L."/>
            <person name="Sezen U.U."/>
            <person name="Trouern-Trend A."/>
            <person name="McMahon S.M."/>
            <person name="Schaberg P.G."/>
            <person name="Yang J."/>
            <person name="Wegrzyn J.L."/>
            <person name="Swenson N.G."/>
        </authorList>
    </citation>
    <scope>NUCLEOTIDE SEQUENCE</scope>
    <source>
        <strain evidence="4">NS2018</strain>
    </source>
</reference>
<dbReference type="InterPro" id="IPR013094">
    <property type="entry name" value="AB_hydrolase_3"/>
</dbReference>
<dbReference type="Gene3D" id="3.40.50.1820">
    <property type="entry name" value="alpha/beta hydrolase"/>
    <property type="match status" value="1"/>
</dbReference>
<accession>A0AA39S2N0</accession>
<dbReference type="EMBL" id="JAUESC010000384">
    <property type="protein sequence ID" value="KAK0582135.1"/>
    <property type="molecule type" value="Genomic_DNA"/>
</dbReference>
<name>A0AA39S2N0_ACESA</name>
<reference evidence="4" key="2">
    <citation type="submission" date="2023-06" db="EMBL/GenBank/DDBJ databases">
        <authorList>
            <person name="Swenson N.G."/>
            <person name="Wegrzyn J.L."/>
            <person name="Mcevoy S.L."/>
        </authorList>
    </citation>
    <scope>NUCLEOTIDE SEQUENCE</scope>
    <source>
        <strain evidence="4">NS2018</strain>
        <tissue evidence="4">Leaf</tissue>
    </source>
</reference>
<dbReference type="AlphaFoldDB" id="A0AA39S2N0"/>
<dbReference type="PROSITE" id="PS01174">
    <property type="entry name" value="LIPASE_GDXG_SER"/>
    <property type="match status" value="1"/>
</dbReference>
<protein>
    <recommendedName>
        <fullName evidence="3">Alpha/beta hydrolase fold-3 domain-containing protein</fullName>
    </recommendedName>
</protein>
<evidence type="ECO:0000259" key="3">
    <source>
        <dbReference type="Pfam" id="PF07859"/>
    </source>
</evidence>
<dbReference type="Proteomes" id="UP001168877">
    <property type="component" value="Unassembled WGS sequence"/>
</dbReference>
<comment type="caution">
    <text evidence="4">The sequence shown here is derived from an EMBL/GenBank/DDBJ whole genome shotgun (WGS) entry which is preliminary data.</text>
</comment>
<feature type="domain" description="Alpha/beta hydrolase fold-3" evidence="3">
    <location>
        <begin position="76"/>
        <end position="295"/>
    </location>
</feature>
<evidence type="ECO:0000256" key="1">
    <source>
        <dbReference type="ARBA" id="ARBA00010515"/>
    </source>
</evidence>
<sequence length="327" mass="36932">MLKVVSSTSMNSQCIIILCFFLTFSVNIHPVTSVAASLFDPINVEYKDSLYSPELNLSVRIYLPNNATENQKLPLLVYYHGGGFFIEYQFSPPSSNDFLSVLVLEANVIVVTVAYRLAKVCTLPCAYDDSWTALQWVASHLNRDGPEDWLNQHADFQRVFLSGDSAGANIAHQMALKLGTQETVKGFNVSGLILSHPYFWGKDPISGEITGTLYRQILRFGWVIACPNCELDDPWINPATDPNLARVATPRLQVFLSELDIWRIRGSYYAQKLKQSGWSGYQEVIEFKGEGHAFHLKNITSRNSTLLRYRMANFINRDWSDASIQSK</sequence>
<gene>
    <name evidence="4" type="ORF">LWI29_021880</name>
</gene>
<dbReference type="Pfam" id="PF07859">
    <property type="entry name" value="Abhydrolase_3"/>
    <property type="match status" value="1"/>
</dbReference>
<dbReference type="GO" id="GO:0016787">
    <property type="term" value="F:hydrolase activity"/>
    <property type="evidence" value="ECO:0007669"/>
    <property type="project" value="InterPro"/>
</dbReference>
<dbReference type="InterPro" id="IPR029058">
    <property type="entry name" value="AB_hydrolase_fold"/>
</dbReference>
<comment type="similarity">
    <text evidence="1">Belongs to the 'GDXG' lipolytic enzyme family.</text>
</comment>
<evidence type="ECO:0000313" key="4">
    <source>
        <dbReference type="EMBL" id="KAK0582135.1"/>
    </source>
</evidence>
<keyword evidence="5" id="KW-1185">Reference proteome</keyword>
<dbReference type="SUPFAM" id="SSF53474">
    <property type="entry name" value="alpha/beta-Hydrolases"/>
    <property type="match status" value="1"/>
</dbReference>